<evidence type="ECO:0000256" key="1">
    <source>
        <dbReference type="ARBA" id="ARBA00010062"/>
    </source>
</evidence>
<dbReference type="AlphaFoldDB" id="A0A2T0QMJ4"/>
<dbReference type="InterPro" id="IPR028081">
    <property type="entry name" value="Leu-bd"/>
</dbReference>
<reference evidence="4 5" key="1">
    <citation type="submission" date="2018-03" db="EMBL/GenBank/DDBJ databases">
        <title>Genomic Encyclopedia of Archaeal and Bacterial Type Strains, Phase II (KMG-II): from individual species to whole genera.</title>
        <authorList>
            <person name="Goeker M."/>
        </authorList>
    </citation>
    <scope>NUCLEOTIDE SEQUENCE [LARGE SCALE GENOMIC DNA]</scope>
    <source>
        <strain evidence="4 5">DSM 19711</strain>
    </source>
</reference>
<evidence type="ECO:0000259" key="3">
    <source>
        <dbReference type="Pfam" id="PF13458"/>
    </source>
</evidence>
<organism evidence="4 5">
    <name type="scientific">Kineococcus rhizosphaerae</name>
    <dbReference type="NCBI Taxonomy" id="559628"/>
    <lineage>
        <taxon>Bacteria</taxon>
        <taxon>Bacillati</taxon>
        <taxon>Actinomycetota</taxon>
        <taxon>Actinomycetes</taxon>
        <taxon>Kineosporiales</taxon>
        <taxon>Kineosporiaceae</taxon>
        <taxon>Kineococcus</taxon>
    </lineage>
</organism>
<dbReference type="SUPFAM" id="SSF53822">
    <property type="entry name" value="Periplasmic binding protein-like I"/>
    <property type="match status" value="1"/>
</dbReference>
<comment type="similarity">
    <text evidence="1">Belongs to the leucine-binding protein family.</text>
</comment>
<sequence length="283" mass="30215">MAQLARAEAVNAFVGLHTSHTLVAVEQALDGSVPYVFASGYEATRSIPGVYCPGETPAEFVGGLTRVGSDRGITSWAILGTDYVWPRAARVVERAAIDAAGAQVVLDELVPMGFGTQDGKNAVDLLHTSSCQGVILNMSGLDLVRMLEAIRTRGLDNLVRISNCLEENSLYALGGDTSGNLYSGLHSFESLRSPAREALDERRRSLFGNVSPVLNSWSVQCYDAVKLLADLDRHDALSSQALDEDNALGDVPVSVRPRIGGVVTPPAYDQHLAVAEGMSFEVL</sequence>
<comment type="caution">
    <text evidence="4">The sequence shown here is derived from an EMBL/GenBank/DDBJ whole genome shotgun (WGS) entry which is preliminary data.</text>
</comment>
<dbReference type="Proteomes" id="UP000238083">
    <property type="component" value="Unassembled WGS sequence"/>
</dbReference>
<dbReference type="PANTHER" id="PTHR47628:SF1">
    <property type="entry name" value="ALIPHATIC AMIDASE EXPRESSION-REGULATING PROTEIN"/>
    <property type="match status" value="1"/>
</dbReference>
<evidence type="ECO:0000313" key="5">
    <source>
        <dbReference type="Proteomes" id="UP000238083"/>
    </source>
</evidence>
<dbReference type="Gene3D" id="3.40.50.2300">
    <property type="match status" value="2"/>
</dbReference>
<name>A0A2T0QMJ4_9ACTN</name>
<evidence type="ECO:0000256" key="2">
    <source>
        <dbReference type="ARBA" id="ARBA00022729"/>
    </source>
</evidence>
<protein>
    <submittedName>
        <fullName evidence="4">Substrate-binding family protein</fullName>
    </submittedName>
</protein>
<evidence type="ECO:0000313" key="4">
    <source>
        <dbReference type="EMBL" id="PRY05680.1"/>
    </source>
</evidence>
<dbReference type="Pfam" id="PF13458">
    <property type="entry name" value="Peripla_BP_6"/>
    <property type="match status" value="1"/>
</dbReference>
<keyword evidence="2" id="KW-0732">Signal</keyword>
<dbReference type="InterPro" id="IPR028082">
    <property type="entry name" value="Peripla_BP_I"/>
</dbReference>
<dbReference type="EMBL" id="PVZF01000038">
    <property type="protein sequence ID" value="PRY05680.1"/>
    <property type="molecule type" value="Genomic_DNA"/>
</dbReference>
<proteinExistence type="inferred from homology"/>
<keyword evidence="5" id="KW-1185">Reference proteome</keyword>
<feature type="domain" description="Leucine-binding protein" evidence="3">
    <location>
        <begin position="3"/>
        <end position="230"/>
    </location>
</feature>
<dbReference type="PANTHER" id="PTHR47628">
    <property type="match status" value="1"/>
</dbReference>
<accession>A0A2T0QMJ4</accession>
<gene>
    <name evidence="4" type="ORF">CLV37_1383</name>
</gene>